<name>G8QWA6_SPHPG</name>
<dbReference type="GO" id="GO:0003677">
    <property type="term" value="F:DNA binding"/>
    <property type="evidence" value="ECO:0007669"/>
    <property type="project" value="UniProtKB-KW"/>
</dbReference>
<dbReference type="RefSeq" id="WP_014270252.1">
    <property type="nucleotide sequence ID" value="NC_016633.1"/>
</dbReference>
<keyword evidence="3" id="KW-0804">Transcription</keyword>
<dbReference type="InterPro" id="IPR036388">
    <property type="entry name" value="WH-like_DNA-bd_sf"/>
</dbReference>
<evidence type="ECO:0000259" key="5">
    <source>
        <dbReference type="PROSITE" id="PS51464"/>
    </source>
</evidence>
<dbReference type="eggNOG" id="COG1737">
    <property type="taxonomic scope" value="Bacteria"/>
</dbReference>
<dbReference type="GO" id="GO:0097367">
    <property type="term" value="F:carbohydrate derivative binding"/>
    <property type="evidence" value="ECO:0007669"/>
    <property type="project" value="InterPro"/>
</dbReference>
<dbReference type="CDD" id="cd05013">
    <property type="entry name" value="SIS_RpiR"/>
    <property type="match status" value="1"/>
</dbReference>
<reference evidence="6 7" key="1">
    <citation type="submission" date="2011-11" db="EMBL/GenBank/DDBJ databases">
        <title>Complete sequence of Spirochaeta sp. grapes.</title>
        <authorList>
            <consortium name="US DOE Joint Genome Institute"/>
            <person name="Lucas S."/>
            <person name="Han J."/>
            <person name="Lapidus A."/>
            <person name="Cheng J.-F."/>
            <person name="Goodwin L."/>
            <person name="Pitluck S."/>
            <person name="Peters L."/>
            <person name="Ovchinnikova G."/>
            <person name="Munk A.C."/>
            <person name="Detter J.C."/>
            <person name="Han C."/>
            <person name="Tapia R."/>
            <person name="Land M."/>
            <person name="Hauser L."/>
            <person name="Kyrpides N."/>
            <person name="Ivanova N."/>
            <person name="Pagani I."/>
            <person name="Ritalahtilisa K."/>
            <person name="Loeffler F."/>
            <person name="Woyke T."/>
        </authorList>
    </citation>
    <scope>NUCLEOTIDE SEQUENCE [LARGE SCALE GENOMIC DNA]</scope>
    <source>
        <strain evidence="7">ATCC BAA-1885 / DSM 22778 / Grapes</strain>
    </source>
</reference>
<evidence type="ECO:0000313" key="6">
    <source>
        <dbReference type="EMBL" id="AEV29404.1"/>
    </source>
</evidence>
<proteinExistence type="predicted"/>
<sequence length="283" mass="31062">MTGCYIRIKDSLKSLAPKEQKVAEFILEFPEEAMHMSIGELAQTCATSNASVVRLCKSVGYSGFKELCRVLTEELNQQSSIVYEEIHPGDSIDAIVKNVCMSNMKAIESTLSLLDMQTLDRAVDALCKAPRIDFYGAGSSGLVAKDASNKFLRINKITLSNPDPHEQILAATSLRKDDVAVLLSYSGETRDTIETAEVVKATEATLITITKFGKSQLSEMADIKLFTSSSEAMIRSGPMGSRIGQLTMVDILYTAVSSRLYDEIKPYLDKTRLAAQRKHSGKN</sequence>
<dbReference type="InterPro" id="IPR001347">
    <property type="entry name" value="SIS_dom"/>
</dbReference>
<dbReference type="HOGENOM" id="CLU_055769_0_0_12"/>
<dbReference type="PANTHER" id="PTHR30514:SF1">
    <property type="entry name" value="HTH-TYPE TRANSCRIPTIONAL REGULATOR HEXR-RELATED"/>
    <property type="match status" value="1"/>
</dbReference>
<feature type="domain" description="HTH rpiR-type" evidence="4">
    <location>
        <begin position="2"/>
        <end position="78"/>
    </location>
</feature>
<dbReference type="KEGG" id="sgp:SpiGrapes_1597"/>
<evidence type="ECO:0000313" key="7">
    <source>
        <dbReference type="Proteomes" id="UP000005632"/>
    </source>
</evidence>
<dbReference type="GO" id="GO:0003700">
    <property type="term" value="F:DNA-binding transcription factor activity"/>
    <property type="evidence" value="ECO:0007669"/>
    <property type="project" value="InterPro"/>
</dbReference>
<dbReference type="Gene3D" id="1.10.10.10">
    <property type="entry name" value="Winged helix-like DNA-binding domain superfamily/Winged helix DNA-binding domain"/>
    <property type="match status" value="1"/>
</dbReference>
<dbReference type="STRING" id="158190.SpiGrapes_1597"/>
<dbReference type="InterPro" id="IPR047640">
    <property type="entry name" value="RpiR-like"/>
</dbReference>
<keyword evidence="7" id="KW-1185">Reference proteome</keyword>
<evidence type="ECO:0000256" key="2">
    <source>
        <dbReference type="ARBA" id="ARBA00023125"/>
    </source>
</evidence>
<dbReference type="EMBL" id="CP003155">
    <property type="protein sequence ID" value="AEV29404.1"/>
    <property type="molecule type" value="Genomic_DNA"/>
</dbReference>
<dbReference type="SUPFAM" id="SSF53697">
    <property type="entry name" value="SIS domain"/>
    <property type="match status" value="1"/>
</dbReference>
<dbReference type="PROSITE" id="PS51464">
    <property type="entry name" value="SIS"/>
    <property type="match status" value="1"/>
</dbReference>
<evidence type="ECO:0000256" key="1">
    <source>
        <dbReference type="ARBA" id="ARBA00023015"/>
    </source>
</evidence>
<dbReference type="PANTHER" id="PTHR30514">
    <property type="entry name" value="GLUCOKINASE"/>
    <property type="match status" value="1"/>
</dbReference>
<dbReference type="Gene3D" id="3.40.50.10490">
    <property type="entry name" value="Glucose-6-phosphate isomerase like protein, domain 1"/>
    <property type="match status" value="1"/>
</dbReference>
<dbReference type="InterPro" id="IPR000281">
    <property type="entry name" value="HTH_RpiR"/>
</dbReference>
<protein>
    <submittedName>
        <fullName evidence="6">Transcriptional regulator</fullName>
    </submittedName>
</protein>
<dbReference type="InterPro" id="IPR009057">
    <property type="entry name" value="Homeodomain-like_sf"/>
</dbReference>
<dbReference type="InterPro" id="IPR046348">
    <property type="entry name" value="SIS_dom_sf"/>
</dbReference>
<gene>
    <name evidence="6" type="ordered locus">SpiGrapes_1597</name>
</gene>
<keyword evidence="1" id="KW-0805">Transcription regulation</keyword>
<dbReference type="InterPro" id="IPR035472">
    <property type="entry name" value="RpiR-like_SIS"/>
</dbReference>
<evidence type="ECO:0000259" key="4">
    <source>
        <dbReference type="PROSITE" id="PS51071"/>
    </source>
</evidence>
<accession>G8QWA6</accession>
<dbReference type="SUPFAM" id="SSF46689">
    <property type="entry name" value="Homeodomain-like"/>
    <property type="match status" value="1"/>
</dbReference>
<keyword evidence="2" id="KW-0238">DNA-binding</keyword>
<dbReference type="OrthoDB" id="3684496at2"/>
<evidence type="ECO:0000256" key="3">
    <source>
        <dbReference type="ARBA" id="ARBA00023163"/>
    </source>
</evidence>
<dbReference type="PROSITE" id="PS51071">
    <property type="entry name" value="HTH_RPIR"/>
    <property type="match status" value="1"/>
</dbReference>
<dbReference type="AlphaFoldDB" id="G8QWA6"/>
<dbReference type="Proteomes" id="UP000005632">
    <property type="component" value="Chromosome"/>
</dbReference>
<dbReference type="Pfam" id="PF01380">
    <property type="entry name" value="SIS"/>
    <property type="match status" value="1"/>
</dbReference>
<dbReference type="GO" id="GO:1901135">
    <property type="term" value="P:carbohydrate derivative metabolic process"/>
    <property type="evidence" value="ECO:0007669"/>
    <property type="project" value="InterPro"/>
</dbReference>
<dbReference type="Pfam" id="PF01418">
    <property type="entry name" value="HTH_6"/>
    <property type="match status" value="1"/>
</dbReference>
<feature type="domain" description="SIS" evidence="5">
    <location>
        <begin position="122"/>
        <end position="266"/>
    </location>
</feature>
<organism evidence="6 7">
    <name type="scientific">Sphaerochaeta pleomorpha (strain ATCC BAA-1885 / DSM 22778 / Grapes)</name>
    <dbReference type="NCBI Taxonomy" id="158190"/>
    <lineage>
        <taxon>Bacteria</taxon>
        <taxon>Pseudomonadati</taxon>
        <taxon>Spirochaetota</taxon>
        <taxon>Spirochaetia</taxon>
        <taxon>Spirochaetales</taxon>
        <taxon>Sphaerochaetaceae</taxon>
        <taxon>Sphaerochaeta</taxon>
    </lineage>
</organism>